<dbReference type="Gene3D" id="1.10.630.10">
    <property type="entry name" value="Cytochrome P450"/>
    <property type="match status" value="1"/>
</dbReference>
<reference evidence="9 10" key="1">
    <citation type="submission" date="2019-01" db="EMBL/GenBank/DDBJ databases">
        <title>Sequencing of cultivated peanut Arachis hypogaea provides insights into genome evolution and oil improvement.</title>
        <authorList>
            <person name="Chen X."/>
        </authorList>
    </citation>
    <scope>NUCLEOTIDE SEQUENCE [LARGE SCALE GENOMIC DNA]</scope>
    <source>
        <strain evidence="10">cv. Fuhuasheng</strain>
        <tissue evidence="9">Leaves</tissue>
    </source>
</reference>
<keyword evidence="7" id="KW-0503">Monooxygenase</keyword>
<feature type="chain" id="PRO_5019127345" evidence="8">
    <location>
        <begin position="22"/>
        <end position="252"/>
    </location>
</feature>
<dbReference type="SUPFAM" id="SSF48264">
    <property type="entry name" value="Cytochrome P450"/>
    <property type="match status" value="1"/>
</dbReference>
<keyword evidence="3" id="KW-0349">Heme</keyword>
<evidence type="ECO:0000256" key="2">
    <source>
        <dbReference type="ARBA" id="ARBA00010617"/>
    </source>
</evidence>
<dbReference type="GO" id="GO:0004497">
    <property type="term" value="F:monooxygenase activity"/>
    <property type="evidence" value="ECO:0007669"/>
    <property type="project" value="UniProtKB-KW"/>
</dbReference>
<dbReference type="GO" id="GO:0005506">
    <property type="term" value="F:iron ion binding"/>
    <property type="evidence" value="ECO:0007669"/>
    <property type="project" value="InterPro"/>
</dbReference>
<dbReference type="EMBL" id="SDMP01000016">
    <property type="protein sequence ID" value="RYR02567.1"/>
    <property type="molecule type" value="Genomic_DNA"/>
</dbReference>
<keyword evidence="6" id="KW-0408">Iron</keyword>
<evidence type="ECO:0000256" key="8">
    <source>
        <dbReference type="SAM" id="SignalP"/>
    </source>
</evidence>
<dbReference type="Proteomes" id="UP000289738">
    <property type="component" value="Chromosome B06"/>
</dbReference>
<dbReference type="GO" id="GO:0016705">
    <property type="term" value="F:oxidoreductase activity, acting on paired donors, with incorporation or reduction of molecular oxygen"/>
    <property type="evidence" value="ECO:0007669"/>
    <property type="project" value="InterPro"/>
</dbReference>
<gene>
    <name evidence="9" type="ORF">Ahy_B06g081364</name>
</gene>
<protein>
    <submittedName>
        <fullName evidence="9">Uncharacterized protein</fullName>
    </submittedName>
</protein>
<comment type="caution">
    <text evidence="9">The sequence shown here is derived from an EMBL/GenBank/DDBJ whole genome shotgun (WGS) entry which is preliminary data.</text>
</comment>
<dbReference type="GO" id="GO:0020037">
    <property type="term" value="F:heme binding"/>
    <property type="evidence" value="ECO:0007669"/>
    <property type="project" value="InterPro"/>
</dbReference>
<keyword evidence="4" id="KW-0479">Metal-binding</keyword>
<comment type="similarity">
    <text evidence="2">Belongs to the cytochrome P450 family.</text>
</comment>
<evidence type="ECO:0000313" key="9">
    <source>
        <dbReference type="EMBL" id="RYR02567.1"/>
    </source>
</evidence>
<keyword evidence="10" id="KW-1185">Reference proteome</keyword>
<evidence type="ECO:0000256" key="4">
    <source>
        <dbReference type="ARBA" id="ARBA00022723"/>
    </source>
</evidence>
<proteinExistence type="inferred from homology"/>
<evidence type="ECO:0000256" key="1">
    <source>
        <dbReference type="ARBA" id="ARBA00001971"/>
    </source>
</evidence>
<dbReference type="STRING" id="3818.A0A444YKZ0"/>
<comment type="cofactor">
    <cofactor evidence="1">
        <name>heme</name>
        <dbReference type="ChEBI" id="CHEBI:30413"/>
    </cofactor>
</comment>
<accession>A0A444YKZ0</accession>
<keyword evidence="8" id="KW-0732">Signal</keyword>
<evidence type="ECO:0000256" key="7">
    <source>
        <dbReference type="ARBA" id="ARBA00023033"/>
    </source>
</evidence>
<evidence type="ECO:0000256" key="6">
    <source>
        <dbReference type="ARBA" id="ARBA00023004"/>
    </source>
</evidence>
<dbReference type="PANTHER" id="PTHR24296">
    <property type="entry name" value="CYTOCHROME P450"/>
    <property type="match status" value="1"/>
</dbReference>
<evidence type="ECO:0000313" key="10">
    <source>
        <dbReference type="Proteomes" id="UP000289738"/>
    </source>
</evidence>
<organism evidence="9 10">
    <name type="scientific">Arachis hypogaea</name>
    <name type="common">Peanut</name>
    <dbReference type="NCBI Taxonomy" id="3818"/>
    <lineage>
        <taxon>Eukaryota</taxon>
        <taxon>Viridiplantae</taxon>
        <taxon>Streptophyta</taxon>
        <taxon>Embryophyta</taxon>
        <taxon>Tracheophyta</taxon>
        <taxon>Spermatophyta</taxon>
        <taxon>Magnoliopsida</taxon>
        <taxon>eudicotyledons</taxon>
        <taxon>Gunneridae</taxon>
        <taxon>Pentapetalae</taxon>
        <taxon>rosids</taxon>
        <taxon>fabids</taxon>
        <taxon>Fabales</taxon>
        <taxon>Fabaceae</taxon>
        <taxon>Papilionoideae</taxon>
        <taxon>50 kb inversion clade</taxon>
        <taxon>dalbergioids sensu lato</taxon>
        <taxon>Dalbergieae</taxon>
        <taxon>Pterocarpus clade</taxon>
        <taxon>Arachis</taxon>
    </lineage>
</organism>
<sequence length="252" mass="28754">MNSMSSYFWTLFCFLQLPCETRKVGCGGIFPEEDGAKSSIECADVVVDAGMTAALKFAEATSVEMSFTAAEVYKTTEKEKEITEELKEKCYHLMTHVKETKDSTDEYDPLFILNHQANFEGLRHHFMYLKHVEITDIMRRFSFEIICKFSFEIDTESFIPSFPESKLADSFDLASKLSVQQAMSSLPLIWKLKRLLNIGSEKKLKEAIGVVDNMVMEMIGQRKREMAMTTTTTSLNKSDLLSRFMGSIEDDN</sequence>
<feature type="signal peptide" evidence="8">
    <location>
        <begin position="1"/>
        <end position="21"/>
    </location>
</feature>
<keyword evidence="5" id="KW-0560">Oxidoreductase</keyword>
<name>A0A444YKZ0_ARAHY</name>
<dbReference type="InterPro" id="IPR036396">
    <property type="entry name" value="Cyt_P450_sf"/>
</dbReference>
<evidence type="ECO:0000256" key="3">
    <source>
        <dbReference type="ARBA" id="ARBA00022617"/>
    </source>
</evidence>
<dbReference type="AlphaFoldDB" id="A0A444YKZ0"/>
<evidence type="ECO:0000256" key="5">
    <source>
        <dbReference type="ARBA" id="ARBA00023002"/>
    </source>
</evidence>